<dbReference type="eggNOG" id="KOG1211">
    <property type="taxonomic scope" value="Eukaryota"/>
</dbReference>
<dbReference type="OrthoDB" id="4347796at2759"/>
<dbReference type="Proteomes" id="UP000007963">
    <property type="component" value="Unassembled WGS sequence"/>
</dbReference>
<dbReference type="InterPro" id="IPR036928">
    <property type="entry name" value="AS_sf"/>
</dbReference>
<dbReference type="EMBL" id="CH476605">
    <property type="protein sequence ID" value="EAU31608.1"/>
    <property type="molecule type" value="Genomic_DNA"/>
</dbReference>
<feature type="domain" description="Amidase" evidence="1">
    <location>
        <begin position="136"/>
        <end position="317"/>
    </location>
</feature>
<dbReference type="AlphaFoldDB" id="Q0CCZ9"/>
<evidence type="ECO:0000313" key="3">
    <source>
        <dbReference type="Proteomes" id="UP000007963"/>
    </source>
</evidence>
<sequence length="448" mass="50583">METPNSTWLHDQIQSWLHIDDIFQPEFLAGIIIVTEDNSIQPNLSASIESLPMGWRPEWWTTLNKEVGGQLLPGPRMVSYGKLYTVHRIYDDVNGAFMVAIQPPITPGPFKNLRVSGDFYTSLGVAVSSRIPGVHAEDKPLGGVRFAVKDIFDVEGLRVTAGDRAFYSLSKPATVTSPAIKRLIDAGAELLGTLKLGSLIAREEPTESVDYHAPFNPRADGYQSAWSSSGGSGAAIASYDWLDFTLGTDRSSRRPAMANGAFQIRLTHNLIPLDNAVPSFPRFDSPAMYTRSIISLEKWMGVWLNQTSATYNDLPISIVYPVDFLPIQNTKQMQLIDLFLADMEATFGIKTDKVSIADTWRDFPPNEAVNVTVQEYLKDVGINTFVYDAYHTMDSFREEYHEKFGREPYINPVTRFRWFVNRYQFENLMERLLTDSEGPCQTHFRRRT</sequence>
<name>Q0CCZ9_ASPTN</name>
<dbReference type="Gene3D" id="3.90.1300.10">
    <property type="entry name" value="Amidase signature (AS) domain"/>
    <property type="match status" value="1"/>
</dbReference>
<dbReference type="PANTHER" id="PTHR46310:SF7">
    <property type="entry name" value="AMIDASE 1"/>
    <property type="match status" value="1"/>
</dbReference>
<dbReference type="HOGENOM" id="CLU_020129_2_1_1"/>
<evidence type="ECO:0000259" key="1">
    <source>
        <dbReference type="Pfam" id="PF01425"/>
    </source>
</evidence>
<reference evidence="3" key="1">
    <citation type="submission" date="2005-09" db="EMBL/GenBank/DDBJ databases">
        <title>Annotation of the Aspergillus terreus NIH2624 genome.</title>
        <authorList>
            <person name="Birren B.W."/>
            <person name="Lander E.S."/>
            <person name="Galagan J.E."/>
            <person name="Nusbaum C."/>
            <person name="Devon K."/>
            <person name="Henn M."/>
            <person name="Ma L.-J."/>
            <person name="Jaffe D.B."/>
            <person name="Butler J."/>
            <person name="Alvarez P."/>
            <person name="Gnerre S."/>
            <person name="Grabherr M."/>
            <person name="Kleber M."/>
            <person name="Mauceli E.W."/>
            <person name="Brockman W."/>
            <person name="Rounsley S."/>
            <person name="Young S.K."/>
            <person name="LaButti K."/>
            <person name="Pushparaj V."/>
            <person name="DeCaprio D."/>
            <person name="Crawford M."/>
            <person name="Koehrsen M."/>
            <person name="Engels R."/>
            <person name="Montgomery P."/>
            <person name="Pearson M."/>
            <person name="Howarth C."/>
            <person name="Larson L."/>
            <person name="Luoma S."/>
            <person name="White J."/>
            <person name="Alvarado L."/>
            <person name="Kodira C.D."/>
            <person name="Zeng Q."/>
            <person name="Oleary S."/>
            <person name="Yandava C."/>
            <person name="Denning D.W."/>
            <person name="Nierman W.C."/>
            <person name="Milne T."/>
            <person name="Madden K."/>
        </authorList>
    </citation>
    <scope>NUCLEOTIDE SEQUENCE [LARGE SCALE GENOMIC DNA]</scope>
    <source>
        <strain evidence="3">NIH 2624 / FGSC A1156</strain>
    </source>
</reference>
<dbReference type="PANTHER" id="PTHR46310">
    <property type="entry name" value="AMIDASE 1"/>
    <property type="match status" value="1"/>
</dbReference>
<dbReference type="SUPFAM" id="SSF75304">
    <property type="entry name" value="Amidase signature (AS) enzymes"/>
    <property type="match status" value="1"/>
</dbReference>
<dbReference type="VEuPathDB" id="FungiDB:ATEG_08435"/>
<dbReference type="RefSeq" id="XP_001217056.1">
    <property type="nucleotide sequence ID" value="XM_001217056.1"/>
</dbReference>
<dbReference type="InterPro" id="IPR023631">
    <property type="entry name" value="Amidase_dom"/>
</dbReference>
<protein>
    <recommendedName>
        <fullName evidence="1">Amidase domain-containing protein</fullName>
    </recommendedName>
</protein>
<dbReference type="Pfam" id="PF01425">
    <property type="entry name" value="Amidase"/>
    <property type="match status" value="1"/>
</dbReference>
<accession>Q0CCZ9</accession>
<organism evidence="2 3">
    <name type="scientific">Aspergillus terreus (strain NIH 2624 / FGSC A1156)</name>
    <dbReference type="NCBI Taxonomy" id="341663"/>
    <lineage>
        <taxon>Eukaryota</taxon>
        <taxon>Fungi</taxon>
        <taxon>Dikarya</taxon>
        <taxon>Ascomycota</taxon>
        <taxon>Pezizomycotina</taxon>
        <taxon>Eurotiomycetes</taxon>
        <taxon>Eurotiomycetidae</taxon>
        <taxon>Eurotiales</taxon>
        <taxon>Aspergillaceae</taxon>
        <taxon>Aspergillus</taxon>
        <taxon>Aspergillus subgen. Circumdati</taxon>
    </lineage>
</organism>
<dbReference type="OMA" id="TESVDYH"/>
<evidence type="ECO:0000313" key="2">
    <source>
        <dbReference type="EMBL" id="EAU31608.1"/>
    </source>
</evidence>
<gene>
    <name evidence="2" type="ORF">ATEG_08435</name>
</gene>
<dbReference type="GeneID" id="4353551"/>
<dbReference type="STRING" id="341663.Q0CCZ9"/>
<proteinExistence type="predicted"/>